<reference evidence="1" key="1">
    <citation type="journal article" date="2020" name="mSystems">
        <title>Genome- and Community-Level Interaction Insights into Carbon Utilization and Element Cycling Functions of Hydrothermarchaeota in Hydrothermal Sediment.</title>
        <authorList>
            <person name="Zhou Z."/>
            <person name="Liu Y."/>
            <person name="Xu W."/>
            <person name="Pan J."/>
            <person name="Luo Z.H."/>
            <person name="Li M."/>
        </authorList>
    </citation>
    <scope>NUCLEOTIDE SEQUENCE [LARGE SCALE GENOMIC DNA]</scope>
    <source>
        <strain evidence="1">SpSt-418</strain>
    </source>
</reference>
<gene>
    <name evidence="1" type="ORF">ENR64_14475</name>
</gene>
<name>A0A7C3PDZ7_9CYAN</name>
<protein>
    <submittedName>
        <fullName evidence="1">Uncharacterized protein</fullName>
    </submittedName>
</protein>
<dbReference type="EMBL" id="DSRU01000215">
    <property type="protein sequence ID" value="HFM98932.1"/>
    <property type="molecule type" value="Genomic_DNA"/>
</dbReference>
<organism evidence="1">
    <name type="scientific">Oscillatoriales cyanobacterium SpSt-418</name>
    <dbReference type="NCBI Taxonomy" id="2282169"/>
    <lineage>
        <taxon>Bacteria</taxon>
        <taxon>Bacillati</taxon>
        <taxon>Cyanobacteriota</taxon>
        <taxon>Cyanophyceae</taxon>
        <taxon>Oscillatoriophycideae</taxon>
        <taxon>Oscillatoriales</taxon>
    </lineage>
</organism>
<dbReference type="AlphaFoldDB" id="A0A7C3PDZ7"/>
<sequence>MNSASSMRQTIQYPAQTVQRADCAMRCSPFYLKLFELMMTESISLKEIAGLRGVNQLFTRRSLSEIGAENELLWLIQVGLLRREVDGQGLTDSFRVTPLGRQLVHRWRGLEHTKDYRPTWIDRLYNAWQRWFRLPL</sequence>
<evidence type="ECO:0000313" key="1">
    <source>
        <dbReference type="EMBL" id="HFM98932.1"/>
    </source>
</evidence>
<accession>A0A7C3PDZ7</accession>
<dbReference type="InterPro" id="IPR054651">
    <property type="entry name" value="Npun_F0494-like"/>
</dbReference>
<proteinExistence type="predicted"/>
<comment type="caution">
    <text evidence="1">The sequence shown here is derived from an EMBL/GenBank/DDBJ whole genome shotgun (WGS) entry which is preliminary data.</text>
</comment>
<dbReference type="NCBIfam" id="NF045586">
    <property type="entry name" value="Npun_F0494_fam"/>
    <property type="match status" value="1"/>
</dbReference>